<reference evidence="3 4" key="1">
    <citation type="journal article" date="2012" name="Genome Biol.">
        <title>The genome of the polar eukaryotic microalga coccomyxa subellipsoidea reveals traits of cold adaptation.</title>
        <authorList>
            <person name="Blanc G."/>
            <person name="Agarkova I."/>
            <person name="Grimwood J."/>
            <person name="Kuo A."/>
            <person name="Brueggeman A."/>
            <person name="Dunigan D."/>
            <person name="Gurnon J."/>
            <person name="Ladunga I."/>
            <person name="Lindquist E."/>
            <person name="Lucas S."/>
            <person name="Pangilinan J."/>
            <person name="Proschold T."/>
            <person name="Salamov A."/>
            <person name="Schmutz J."/>
            <person name="Weeks D."/>
            <person name="Yamada T."/>
            <person name="Claverie J.M."/>
            <person name="Grigoriev I."/>
            <person name="Van Etten J."/>
            <person name="Lomsadze A."/>
            <person name="Borodovsky M."/>
        </authorList>
    </citation>
    <scope>NUCLEOTIDE SEQUENCE [LARGE SCALE GENOMIC DNA]</scope>
    <source>
        <strain evidence="3 4">C-169</strain>
    </source>
</reference>
<dbReference type="InterPro" id="IPR018253">
    <property type="entry name" value="DnaJ_domain_CS"/>
</dbReference>
<feature type="transmembrane region" description="Helical" evidence="1">
    <location>
        <begin position="270"/>
        <end position="291"/>
    </location>
</feature>
<dbReference type="InterPro" id="IPR050817">
    <property type="entry name" value="DjlA_DnaK_co-chaperone"/>
</dbReference>
<dbReference type="AlphaFoldDB" id="I0Z0H2"/>
<evidence type="ECO:0000313" key="3">
    <source>
        <dbReference type="EMBL" id="EIE24141.1"/>
    </source>
</evidence>
<dbReference type="InterPro" id="IPR001623">
    <property type="entry name" value="DnaJ_domain"/>
</dbReference>
<evidence type="ECO:0000313" key="4">
    <source>
        <dbReference type="Proteomes" id="UP000007264"/>
    </source>
</evidence>
<name>I0Z0H2_COCSC</name>
<dbReference type="PRINTS" id="PR00625">
    <property type="entry name" value="JDOMAIN"/>
</dbReference>
<dbReference type="STRING" id="574566.I0Z0H2"/>
<dbReference type="EMBL" id="AGSI01000006">
    <property type="protein sequence ID" value="EIE24141.1"/>
    <property type="molecule type" value="Genomic_DNA"/>
</dbReference>
<evidence type="ECO:0000259" key="2">
    <source>
        <dbReference type="PROSITE" id="PS50076"/>
    </source>
</evidence>
<organism evidence="3 4">
    <name type="scientific">Coccomyxa subellipsoidea (strain C-169)</name>
    <name type="common">Green microalga</name>
    <dbReference type="NCBI Taxonomy" id="574566"/>
    <lineage>
        <taxon>Eukaryota</taxon>
        <taxon>Viridiplantae</taxon>
        <taxon>Chlorophyta</taxon>
        <taxon>core chlorophytes</taxon>
        <taxon>Trebouxiophyceae</taxon>
        <taxon>Trebouxiophyceae incertae sedis</taxon>
        <taxon>Coccomyxaceae</taxon>
        <taxon>Coccomyxa</taxon>
        <taxon>Coccomyxa subellipsoidea</taxon>
    </lineage>
</organism>
<dbReference type="SUPFAM" id="SSF46565">
    <property type="entry name" value="Chaperone J-domain"/>
    <property type="match status" value="1"/>
</dbReference>
<dbReference type="RefSeq" id="XP_005648685.1">
    <property type="nucleotide sequence ID" value="XM_005648628.1"/>
</dbReference>
<dbReference type="PROSITE" id="PS00636">
    <property type="entry name" value="DNAJ_1"/>
    <property type="match status" value="1"/>
</dbReference>
<protein>
    <submittedName>
        <fullName evidence="3">DnaJ-domain-containing protein</fullName>
    </submittedName>
</protein>
<keyword evidence="1" id="KW-0812">Transmembrane</keyword>
<evidence type="ECO:0000256" key="1">
    <source>
        <dbReference type="SAM" id="Phobius"/>
    </source>
</evidence>
<dbReference type="KEGG" id="csl:COCSUDRAFT_41435"/>
<dbReference type="Pfam" id="PF00226">
    <property type="entry name" value="DnaJ"/>
    <property type="match status" value="1"/>
</dbReference>
<dbReference type="GeneID" id="17042139"/>
<proteinExistence type="predicted"/>
<feature type="transmembrane region" description="Helical" evidence="1">
    <location>
        <begin position="243"/>
        <end position="264"/>
    </location>
</feature>
<comment type="caution">
    <text evidence="3">The sequence shown here is derived from an EMBL/GenBank/DDBJ whole genome shotgun (WGS) entry which is preliminary data.</text>
</comment>
<dbReference type="CDD" id="cd06257">
    <property type="entry name" value="DnaJ"/>
    <property type="match status" value="1"/>
</dbReference>
<feature type="domain" description="J" evidence="2">
    <location>
        <begin position="357"/>
        <end position="423"/>
    </location>
</feature>
<dbReference type="SMART" id="SM00271">
    <property type="entry name" value="DnaJ"/>
    <property type="match status" value="1"/>
</dbReference>
<dbReference type="Gene3D" id="1.10.287.110">
    <property type="entry name" value="DnaJ domain"/>
    <property type="match status" value="1"/>
</dbReference>
<dbReference type="eggNOG" id="KOG0713">
    <property type="taxonomic scope" value="Eukaryota"/>
</dbReference>
<keyword evidence="4" id="KW-1185">Reference proteome</keyword>
<dbReference type="Proteomes" id="UP000007264">
    <property type="component" value="Unassembled WGS sequence"/>
</dbReference>
<dbReference type="InterPro" id="IPR036869">
    <property type="entry name" value="J_dom_sf"/>
</dbReference>
<accession>I0Z0H2</accession>
<keyword evidence="1" id="KW-1133">Transmembrane helix</keyword>
<dbReference type="OrthoDB" id="509727at2759"/>
<sequence length="423" mass="47883">MQCDLHQEPREQAAQAFENYHSENFFLTQPSAGLQKVKESFLPFWVTTATAQVVLKGAQLGYDAWVSVYNPATRRFEQQLRTTWRQVRLQQSWERSYSASEEGMQVYASYKYPRAEVQRLRPGRTVTQATEFTPRMLTSAATGETRRVGPFHMKPGTALRFVSEWMRCQEGNAAEDLLRSSFDCDRVAGVDMDFSITAMRSSPLYVPAYIFRSQHFGTKMRTFVSGVNSEQVAGARAYDEGKIAVLAGLAAGAGMALSQGLAVLASAQALIWGVALPMSLAGVATHYLTWLRARWAAFWQQSEETRDAEGNRAGAWDAEWVHAYSRYEEERRRMDEQENAEWFGSSAQQGSAGDRLGYYQLMGLEAGCSKQEIQAAFRGLAMKWHPDKVEDKDKEAASRRFQKLNEAYSILRDPAKRRQYDGR</sequence>
<dbReference type="PROSITE" id="PS50076">
    <property type="entry name" value="DNAJ_2"/>
    <property type="match status" value="1"/>
</dbReference>
<keyword evidence="1" id="KW-0472">Membrane</keyword>
<gene>
    <name evidence="3" type="ORF">COCSUDRAFT_41435</name>
</gene>
<dbReference type="PANTHER" id="PTHR24074">
    <property type="entry name" value="CO-CHAPERONE PROTEIN DJLA"/>
    <property type="match status" value="1"/>
</dbReference>